<name>W5WG92_9PSEU</name>
<evidence type="ECO:0000259" key="3">
    <source>
        <dbReference type="Pfam" id="PF13399"/>
    </source>
</evidence>
<dbReference type="Pfam" id="PF13399">
    <property type="entry name" value="LytR_C"/>
    <property type="match status" value="1"/>
</dbReference>
<evidence type="ECO:0000313" key="5">
    <source>
        <dbReference type="Proteomes" id="UP000019225"/>
    </source>
</evidence>
<feature type="transmembrane region" description="Helical" evidence="2">
    <location>
        <begin position="24"/>
        <end position="42"/>
    </location>
</feature>
<dbReference type="NCBIfam" id="NF035953">
    <property type="entry name" value="integrity_Cei"/>
    <property type="match status" value="1"/>
</dbReference>
<evidence type="ECO:0000313" key="4">
    <source>
        <dbReference type="EMBL" id="AHI00204.1"/>
    </source>
</evidence>
<dbReference type="KEGG" id="kal:KALB_6845"/>
<keyword evidence="2" id="KW-0812">Transmembrane</keyword>
<protein>
    <recommendedName>
        <fullName evidence="3">LytR/CpsA/Psr regulator C-terminal domain-containing protein</fullName>
    </recommendedName>
</protein>
<dbReference type="AlphaFoldDB" id="W5WG92"/>
<sequence length="240" mass="24837">MVSARGFGGSGAPRSALYRKRRPWPALVVFVILGVVAVYVWAKVIHTADDVNAAVHCNAPGPAPTSTSGTPAAPAPAPGTALDRDALDKTTPAAATQIQLRVLNASSQKGQAGIAAAHLSQLGFGKAAEPNNDPVYPAGDLSCRGQIRFGPNGASAARTLSLVEPCAELVRDDRQDATVDLALGKRFDQIKPSSDAKQVLDQLASWAQHQPSQQGGQLAQQGAQPPISADLVTAARSTHC</sequence>
<keyword evidence="5" id="KW-1185">Reference proteome</keyword>
<accession>W5WG92</accession>
<gene>
    <name evidence="4" type="ORF">KALB_6845</name>
</gene>
<reference evidence="4 5" key="1">
    <citation type="journal article" date="2014" name="BMC Genomics">
        <title>Complete genome sequence of producer of the glycopeptide antibiotic Aculeximycin Kutzneria albida DSM 43870T, a representative of minor genus of Pseudonocardiaceae.</title>
        <authorList>
            <person name="Rebets Y."/>
            <person name="Tokovenko B."/>
            <person name="Lushchyk I."/>
            <person name="Ruckert C."/>
            <person name="Zaburannyi N."/>
            <person name="Bechthold A."/>
            <person name="Kalinowski J."/>
            <person name="Luzhetskyy A."/>
        </authorList>
    </citation>
    <scope>NUCLEOTIDE SEQUENCE [LARGE SCALE GENOMIC DNA]</scope>
    <source>
        <strain evidence="4">DSM 43870</strain>
    </source>
</reference>
<evidence type="ECO:0000256" key="2">
    <source>
        <dbReference type="SAM" id="Phobius"/>
    </source>
</evidence>
<dbReference type="Proteomes" id="UP000019225">
    <property type="component" value="Chromosome"/>
</dbReference>
<keyword evidence="2" id="KW-0472">Membrane</keyword>
<dbReference type="InterPro" id="IPR027381">
    <property type="entry name" value="LytR/CpsA/Psr_C"/>
</dbReference>
<keyword evidence="2" id="KW-1133">Transmembrane helix</keyword>
<organism evidence="4 5">
    <name type="scientific">Kutzneria albida DSM 43870</name>
    <dbReference type="NCBI Taxonomy" id="1449976"/>
    <lineage>
        <taxon>Bacteria</taxon>
        <taxon>Bacillati</taxon>
        <taxon>Actinomycetota</taxon>
        <taxon>Actinomycetes</taxon>
        <taxon>Pseudonocardiales</taxon>
        <taxon>Pseudonocardiaceae</taxon>
        <taxon>Kutzneria</taxon>
    </lineage>
</organism>
<dbReference type="EMBL" id="CP007155">
    <property type="protein sequence ID" value="AHI00204.1"/>
    <property type="molecule type" value="Genomic_DNA"/>
</dbReference>
<dbReference type="eggNOG" id="ENOG5032WRF">
    <property type="taxonomic scope" value="Bacteria"/>
</dbReference>
<dbReference type="RefSeq" id="WP_030111520.1">
    <property type="nucleotide sequence ID" value="NZ_CP007155.1"/>
</dbReference>
<proteinExistence type="predicted"/>
<dbReference type="STRING" id="1449976.KALB_6845"/>
<evidence type="ECO:0000256" key="1">
    <source>
        <dbReference type="SAM" id="MobiDB-lite"/>
    </source>
</evidence>
<dbReference type="HOGENOM" id="CLU_104158_0_0_11"/>
<feature type="domain" description="LytR/CpsA/Psr regulator C-terminal" evidence="3">
    <location>
        <begin position="97"/>
        <end position="187"/>
    </location>
</feature>
<dbReference type="OrthoDB" id="5194885at2"/>
<feature type="region of interest" description="Disordered" evidence="1">
    <location>
        <begin position="62"/>
        <end position="84"/>
    </location>
</feature>